<comment type="caution">
    <text evidence="4">The sequence shown here is derived from an EMBL/GenBank/DDBJ whole genome shotgun (WGS) entry which is preliminary data.</text>
</comment>
<feature type="compositionally biased region" description="Low complexity" evidence="1">
    <location>
        <begin position="265"/>
        <end position="278"/>
    </location>
</feature>
<feature type="domain" description="DUF7345" evidence="3">
    <location>
        <begin position="44"/>
        <end position="171"/>
    </location>
</feature>
<evidence type="ECO:0000313" key="4">
    <source>
        <dbReference type="EMBL" id="KOX95033.1"/>
    </source>
</evidence>
<dbReference type="EMBL" id="LIUF01000001">
    <property type="protein sequence ID" value="KOX95033.1"/>
    <property type="molecule type" value="Genomic_DNA"/>
</dbReference>
<dbReference type="STRING" id="1705562.AMS69_04025"/>
<sequence length="364" mass="38124">MGRTVGTLVVVFVAVALLVPTATGAGFDSLSQQSVDADVVVMTADVNPDGTADWTVAYRLRLDDDNATQAFEDLRADIQANPSAYTDRFESRMQRTAGAAENATGREMAIKNVTVTAREETFGQTYGVITYRFQWTNFASVSGDRIEIGDALSGLFLDSETSLTVRWPAGYQAASVAPQADERENASVTWRGQQTFGETEPRVIVSPRDSAGGDGGSNGLLVGGVLALVGIAAGAYALRRYGILGGDAPAEPPASMVDSDDSEAETAAGTDADAGTPPAELLSNEEQVLQLLESNGGRLKQQQVAGELDWTDAKTSQVIGGLRDEDKVETFRIGRENVVTLPDTDVTGGDGGGSDGADSGGETQ</sequence>
<organism evidence="4 5">
    <name type="scientific">Haloarcula rubripromontorii</name>
    <dbReference type="NCBI Taxonomy" id="1705562"/>
    <lineage>
        <taxon>Archaea</taxon>
        <taxon>Methanobacteriati</taxon>
        <taxon>Methanobacteriota</taxon>
        <taxon>Stenosarchaea group</taxon>
        <taxon>Halobacteria</taxon>
        <taxon>Halobacteriales</taxon>
        <taxon>Haloarculaceae</taxon>
        <taxon>Haloarcula</taxon>
    </lineage>
</organism>
<dbReference type="Pfam" id="PF24036">
    <property type="entry name" value="DUF7345"/>
    <property type="match status" value="1"/>
</dbReference>
<name>A0A0N0UA33_9EURY</name>
<dbReference type="PATRIC" id="fig|1705562.3.peg.1773"/>
<feature type="region of interest" description="Disordered" evidence="1">
    <location>
        <begin position="339"/>
        <end position="364"/>
    </location>
</feature>
<dbReference type="AlphaFoldDB" id="A0A0N0UA33"/>
<dbReference type="OrthoDB" id="27885at2157"/>
<dbReference type="Pfam" id="PF24034">
    <property type="entry name" value="DUF7343"/>
    <property type="match status" value="1"/>
</dbReference>
<evidence type="ECO:0000256" key="1">
    <source>
        <dbReference type="SAM" id="MobiDB-lite"/>
    </source>
</evidence>
<dbReference type="InterPro" id="IPR055769">
    <property type="entry name" value="DUF7345"/>
</dbReference>
<gene>
    <name evidence="4" type="ORF">AMS69_04025</name>
</gene>
<evidence type="ECO:0000259" key="3">
    <source>
        <dbReference type="Pfam" id="PF24036"/>
    </source>
</evidence>
<protein>
    <recommendedName>
        <fullName evidence="6">DUF4897 domain-containing protein</fullName>
    </recommendedName>
</protein>
<dbReference type="RefSeq" id="WP_053966793.1">
    <property type="nucleotide sequence ID" value="NZ_LIUF01000001.1"/>
</dbReference>
<evidence type="ECO:0000313" key="5">
    <source>
        <dbReference type="Proteomes" id="UP000037729"/>
    </source>
</evidence>
<evidence type="ECO:0008006" key="6">
    <source>
        <dbReference type="Google" id="ProtNLM"/>
    </source>
</evidence>
<feature type="domain" description="DUF7343" evidence="2">
    <location>
        <begin position="281"/>
        <end position="342"/>
    </location>
</feature>
<keyword evidence="5" id="KW-1185">Reference proteome</keyword>
<reference evidence="4 5" key="1">
    <citation type="submission" date="2015-08" db="EMBL/GenBank/DDBJ databases">
        <title>Genomes of Isolates from Cabo Rojo, PR.</title>
        <authorList>
            <person name="Sanchez-Nieves R.L."/>
            <person name="Montalvo-Rodriguez R."/>
        </authorList>
    </citation>
    <scope>NUCLEOTIDE SEQUENCE [LARGE SCALE GENOMIC DNA]</scope>
    <source>
        <strain evidence="4 5">SL3</strain>
    </source>
</reference>
<feature type="region of interest" description="Disordered" evidence="1">
    <location>
        <begin position="251"/>
        <end position="278"/>
    </location>
</feature>
<accession>A0A0N0UA33</accession>
<feature type="compositionally biased region" description="Gly residues" evidence="1">
    <location>
        <begin position="348"/>
        <end position="364"/>
    </location>
</feature>
<dbReference type="InterPro" id="IPR055767">
    <property type="entry name" value="DUF7343"/>
</dbReference>
<proteinExistence type="predicted"/>
<evidence type="ECO:0000259" key="2">
    <source>
        <dbReference type="Pfam" id="PF24034"/>
    </source>
</evidence>
<dbReference type="Proteomes" id="UP000037729">
    <property type="component" value="Unassembled WGS sequence"/>
</dbReference>